<dbReference type="HAMAP" id="MF_00489">
    <property type="entry name" value="UPF0178"/>
    <property type="match status" value="1"/>
</dbReference>
<dbReference type="RefSeq" id="WP_350343026.1">
    <property type="nucleotide sequence ID" value="NZ_CP158367.1"/>
</dbReference>
<name>A0AAU7VJV8_9FIRM</name>
<evidence type="ECO:0000256" key="1">
    <source>
        <dbReference type="ARBA" id="ARBA00008522"/>
    </source>
</evidence>
<comment type="similarity">
    <text evidence="1 2">Belongs to the UPF0178 family.</text>
</comment>
<gene>
    <name evidence="3" type="ORF">PRVXT_002303</name>
</gene>
<accession>A0AAU7VJV8</accession>
<reference evidence="3" key="1">
    <citation type="journal article" date="2013" name="Extremophiles">
        <title>Proteinivorax tanatarense gen. nov., sp. nov., an anaerobic, haloalkaliphilic, proteolytic bacterium isolated from a decaying algal bloom, and proposal of Proteinivoraceae fam. nov.</title>
        <authorList>
            <person name="Kevbrin V."/>
            <person name="Boltyanskaya Y."/>
            <person name="Zhilina T."/>
            <person name="Kolganova T."/>
            <person name="Lavrentjeva E."/>
            <person name="Kuznetsov B."/>
        </authorList>
    </citation>
    <scope>NUCLEOTIDE SEQUENCE</scope>
    <source>
        <strain evidence="3">Z-910T</strain>
    </source>
</reference>
<dbReference type="PANTHER" id="PTHR35146">
    <property type="entry name" value="UPF0178 PROTEIN YAII"/>
    <property type="match status" value="1"/>
</dbReference>
<dbReference type="AlphaFoldDB" id="A0AAU7VJV8"/>
<sequence length="152" mass="17539">MKIIVDADGCPVRKEVVKLAKEFQVPLLLVKNIYHDINEDYGEILTVDANQDMADHVIVKHTNKGDIVVTQDYGLAALSLGKSAYVIHQDGWFFTNENIDGLLMKRHINQQMRKKQKKYTKTAKRKQKDNEAFEAKLRQFMMKKLNSDCKSL</sequence>
<dbReference type="InterPro" id="IPR003791">
    <property type="entry name" value="UPF0178"/>
</dbReference>
<evidence type="ECO:0000313" key="3">
    <source>
        <dbReference type="EMBL" id="XBX74272.1"/>
    </source>
</evidence>
<dbReference type="NCBIfam" id="NF001095">
    <property type="entry name" value="PRK00124.1"/>
    <property type="match status" value="1"/>
</dbReference>
<dbReference type="PANTHER" id="PTHR35146:SF1">
    <property type="entry name" value="UPF0178 PROTEIN YAII"/>
    <property type="match status" value="1"/>
</dbReference>
<protein>
    <recommendedName>
        <fullName evidence="2">UPF0178 protein PRVXT_002303</fullName>
    </recommendedName>
</protein>
<dbReference type="Pfam" id="PF02639">
    <property type="entry name" value="DUF188"/>
    <property type="match status" value="1"/>
</dbReference>
<dbReference type="EMBL" id="CP158367">
    <property type="protein sequence ID" value="XBX74272.1"/>
    <property type="molecule type" value="Genomic_DNA"/>
</dbReference>
<evidence type="ECO:0000256" key="2">
    <source>
        <dbReference type="HAMAP-Rule" id="MF_00489"/>
    </source>
</evidence>
<proteinExistence type="inferred from homology"/>
<reference evidence="3" key="2">
    <citation type="submission" date="2024-06" db="EMBL/GenBank/DDBJ databases">
        <authorList>
            <person name="Petrova K.O."/>
            <person name="Toshchakov S.V."/>
            <person name="Boltjanskaja Y.V."/>
            <person name="Kevbrin V."/>
        </authorList>
    </citation>
    <scope>NUCLEOTIDE SEQUENCE</scope>
    <source>
        <strain evidence="3">Z-910T</strain>
    </source>
</reference>
<organism evidence="3">
    <name type="scientific">Proteinivorax tanatarense</name>
    <dbReference type="NCBI Taxonomy" id="1260629"/>
    <lineage>
        <taxon>Bacteria</taxon>
        <taxon>Bacillati</taxon>
        <taxon>Bacillota</taxon>
        <taxon>Clostridia</taxon>
        <taxon>Eubacteriales</taxon>
        <taxon>Proteinivoracaceae</taxon>
        <taxon>Proteinivorax</taxon>
    </lineage>
</organism>